<dbReference type="EMBL" id="ML977516">
    <property type="protein sequence ID" value="KAF2125340.1"/>
    <property type="molecule type" value="Genomic_DNA"/>
</dbReference>
<dbReference type="GeneID" id="54412224"/>
<sequence>MYMSFFLVALDRLIIATAIPTITAEFDSIQDIGWYGSAYMLTAACFFPIFGRVYQLYLTKHVFLVSIIIFETGSALCGGAPNSTAFIVGRAIAGLGSAGIFSGATLIILPLVPLRKRPIFTSLFGLAFGVSSVLGPIVGGALTDSVSWRWCFYINLPVGGFSFIVVFLLLKVESPKRTKLSLLSQFQRLDPVGASFFMPSMVCLVLALQWGGSTDAWDAPKIIGLLVTFAVLFVAFIIVEVMMPETAMAPTRIVFNRSVAGSMSFMFFVSGSMMSAIYYLTIWFQTVKGSSATHAGIHTLPLLLSMIIFGIVAAVFTQKVGYYVPAMLVSPVLSAIGAGLLSTLSPDSNHSRWMGYQVLYGIGLGCGMQTSTLVVQTVLPRGDVPIGMALMFFMQQLGGAIFIAVGQNIFASELVDRLSGVAGLDTAKIINSGATDLHKIVPLSQIGTVIDAYNYALTRVFILAAALSACMIIGALAVEWRSIKGAKGGTAKGTEINVEEGNVEAKV</sequence>
<dbReference type="SUPFAM" id="SSF103473">
    <property type="entry name" value="MFS general substrate transporter"/>
    <property type="match status" value="1"/>
</dbReference>
<feature type="chain" id="PRO_5025559996" evidence="6">
    <location>
        <begin position="19"/>
        <end position="507"/>
    </location>
</feature>
<feature type="transmembrane region" description="Helical" evidence="5">
    <location>
        <begin position="222"/>
        <end position="243"/>
    </location>
</feature>
<feature type="signal peptide" evidence="6">
    <location>
        <begin position="1"/>
        <end position="18"/>
    </location>
</feature>
<keyword evidence="9" id="KW-1185">Reference proteome</keyword>
<keyword evidence="4 5" id="KW-0472">Membrane</keyword>
<name>A0A6A6A0K0_9PLEO</name>
<dbReference type="Pfam" id="PF07690">
    <property type="entry name" value="MFS_1"/>
    <property type="match status" value="1"/>
</dbReference>
<keyword evidence="2 5" id="KW-0812">Transmembrane</keyword>
<dbReference type="AlphaFoldDB" id="A0A6A6A0K0"/>
<feature type="transmembrane region" description="Helical" evidence="5">
    <location>
        <begin position="150"/>
        <end position="170"/>
    </location>
</feature>
<feature type="transmembrane region" description="Helical" evidence="5">
    <location>
        <begin position="387"/>
        <end position="410"/>
    </location>
</feature>
<proteinExistence type="predicted"/>
<feature type="transmembrane region" description="Helical" evidence="5">
    <location>
        <begin position="87"/>
        <end position="112"/>
    </location>
</feature>
<dbReference type="Gene3D" id="1.20.1720.10">
    <property type="entry name" value="Multidrug resistance protein D"/>
    <property type="match status" value="1"/>
</dbReference>
<dbReference type="Proteomes" id="UP000799771">
    <property type="component" value="Unassembled WGS sequence"/>
</dbReference>
<keyword evidence="3 5" id="KW-1133">Transmembrane helix</keyword>
<evidence type="ECO:0000313" key="8">
    <source>
        <dbReference type="EMBL" id="KAF2125340.1"/>
    </source>
</evidence>
<protein>
    <submittedName>
        <fullName evidence="8">MFS general substrate transporter</fullName>
    </submittedName>
</protein>
<evidence type="ECO:0000256" key="1">
    <source>
        <dbReference type="ARBA" id="ARBA00004141"/>
    </source>
</evidence>
<dbReference type="InterPro" id="IPR011701">
    <property type="entry name" value="MFS"/>
</dbReference>
<evidence type="ECO:0000256" key="5">
    <source>
        <dbReference type="SAM" id="Phobius"/>
    </source>
</evidence>
<feature type="transmembrane region" description="Helical" evidence="5">
    <location>
        <begin position="460"/>
        <end position="478"/>
    </location>
</feature>
<feature type="domain" description="Major facilitator superfamily (MFS) profile" evidence="7">
    <location>
        <begin position="1"/>
        <end position="483"/>
    </location>
</feature>
<dbReference type="InterPro" id="IPR036259">
    <property type="entry name" value="MFS_trans_sf"/>
</dbReference>
<keyword evidence="6" id="KW-0732">Signal</keyword>
<feature type="transmembrane region" description="Helical" evidence="5">
    <location>
        <begin position="264"/>
        <end position="284"/>
    </location>
</feature>
<evidence type="ECO:0000259" key="7">
    <source>
        <dbReference type="PROSITE" id="PS50850"/>
    </source>
</evidence>
<feature type="transmembrane region" description="Helical" evidence="5">
    <location>
        <begin position="353"/>
        <end position="375"/>
    </location>
</feature>
<feature type="transmembrane region" description="Helical" evidence="5">
    <location>
        <begin position="62"/>
        <end position="81"/>
    </location>
</feature>
<dbReference type="PROSITE" id="PS50850">
    <property type="entry name" value="MFS"/>
    <property type="match status" value="1"/>
</dbReference>
<dbReference type="GO" id="GO:0022857">
    <property type="term" value="F:transmembrane transporter activity"/>
    <property type="evidence" value="ECO:0007669"/>
    <property type="project" value="InterPro"/>
</dbReference>
<reference evidence="8" key="1">
    <citation type="journal article" date="2020" name="Stud. Mycol.">
        <title>101 Dothideomycetes genomes: a test case for predicting lifestyles and emergence of pathogens.</title>
        <authorList>
            <person name="Haridas S."/>
            <person name="Albert R."/>
            <person name="Binder M."/>
            <person name="Bloem J."/>
            <person name="Labutti K."/>
            <person name="Salamov A."/>
            <person name="Andreopoulos B."/>
            <person name="Baker S."/>
            <person name="Barry K."/>
            <person name="Bills G."/>
            <person name="Bluhm B."/>
            <person name="Cannon C."/>
            <person name="Castanera R."/>
            <person name="Culley D."/>
            <person name="Daum C."/>
            <person name="Ezra D."/>
            <person name="Gonzalez J."/>
            <person name="Henrissat B."/>
            <person name="Kuo A."/>
            <person name="Liang C."/>
            <person name="Lipzen A."/>
            <person name="Lutzoni F."/>
            <person name="Magnuson J."/>
            <person name="Mondo S."/>
            <person name="Nolan M."/>
            <person name="Ohm R."/>
            <person name="Pangilinan J."/>
            <person name="Park H.-J."/>
            <person name="Ramirez L."/>
            <person name="Alfaro M."/>
            <person name="Sun H."/>
            <person name="Tritt A."/>
            <person name="Yoshinaga Y."/>
            <person name="Zwiers L.-H."/>
            <person name="Turgeon B."/>
            <person name="Goodwin S."/>
            <person name="Spatafora J."/>
            <person name="Crous P."/>
            <person name="Grigoriev I."/>
        </authorList>
    </citation>
    <scope>NUCLEOTIDE SEQUENCE</scope>
    <source>
        <strain evidence="8">CBS 119687</strain>
    </source>
</reference>
<accession>A0A6A6A0K0</accession>
<dbReference type="PANTHER" id="PTHR23501">
    <property type="entry name" value="MAJOR FACILITATOR SUPERFAMILY"/>
    <property type="match status" value="1"/>
</dbReference>
<dbReference type="CDD" id="cd17502">
    <property type="entry name" value="MFS_Azr1_MDR_like"/>
    <property type="match status" value="1"/>
</dbReference>
<dbReference type="GO" id="GO:0005886">
    <property type="term" value="C:plasma membrane"/>
    <property type="evidence" value="ECO:0007669"/>
    <property type="project" value="TreeGrafter"/>
</dbReference>
<comment type="subcellular location">
    <subcellularLocation>
        <location evidence="1">Membrane</location>
        <topology evidence="1">Multi-pass membrane protein</topology>
    </subcellularLocation>
</comment>
<dbReference type="OrthoDB" id="10021397at2759"/>
<dbReference type="RefSeq" id="XP_033519732.1">
    <property type="nucleotide sequence ID" value="XM_033671792.1"/>
</dbReference>
<evidence type="ECO:0000256" key="3">
    <source>
        <dbReference type="ARBA" id="ARBA00022989"/>
    </source>
</evidence>
<dbReference type="FunFam" id="1.20.1720.10:FF:000012">
    <property type="entry name" value="MFS toxin efflux pump (AflT)"/>
    <property type="match status" value="1"/>
</dbReference>
<feature type="transmembrane region" description="Helical" evidence="5">
    <location>
        <begin position="323"/>
        <end position="341"/>
    </location>
</feature>
<dbReference type="FunFam" id="1.20.1250.20:FF:000196">
    <property type="entry name" value="MFS toxin efflux pump (AflT)"/>
    <property type="match status" value="1"/>
</dbReference>
<feature type="transmembrane region" description="Helical" evidence="5">
    <location>
        <begin position="296"/>
        <end position="316"/>
    </location>
</feature>
<feature type="transmembrane region" description="Helical" evidence="5">
    <location>
        <begin position="119"/>
        <end position="138"/>
    </location>
</feature>
<feature type="transmembrane region" description="Helical" evidence="5">
    <location>
        <begin position="32"/>
        <end position="50"/>
    </location>
</feature>
<gene>
    <name evidence="8" type="ORF">P153DRAFT_400170</name>
</gene>
<dbReference type="InterPro" id="IPR020846">
    <property type="entry name" value="MFS_dom"/>
</dbReference>
<evidence type="ECO:0000256" key="2">
    <source>
        <dbReference type="ARBA" id="ARBA00022692"/>
    </source>
</evidence>
<evidence type="ECO:0000256" key="6">
    <source>
        <dbReference type="SAM" id="SignalP"/>
    </source>
</evidence>
<evidence type="ECO:0000256" key="4">
    <source>
        <dbReference type="ARBA" id="ARBA00023136"/>
    </source>
</evidence>
<evidence type="ECO:0000313" key="9">
    <source>
        <dbReference type="Proteomes" id="UP000799771"/>
    </source>
</evidence>
<organism evidence="8 9">
    <name type="scientific">Dothidotthia symphoricarpi CBS 119687</name>
    <dbReference type="NCBI Taxonomy" id="1392245"/>
    <lineage>
        <taxon>Eukaryota</taxon>
        <taxon>Fungi</taxon>
        <taxon>Dikarya</taxon>
        <taxon>Ascomycota</taxon>
        <taxon>Pezizomycotina</taxon>
        <taxon>Dothideomycetes</taxon>
        <taxon>Pleosporomycetidae</taxon>
        <taxon>Pleosporales</taxon>
        <taxon>Dothidotthiaceae</taxon>
        <taxon>Dothidotthia</taxon>
    </lineage>
</organism>
<dbReference type="PANTHER" id="PTHR23501:SF201">
    <property type="entry name" value="MFS AFLATOXIN EFFLUX PUMP"/>
    <property type="match status" value="1"/>
</dbReference>
<feature type="transmembrane region" description="Helical" evidence="5">
    <location>
        <begin position="191"/>
        <end position="210"/>
    </location>
</feature>
<dbReference type="Gene3D" id="1.20.1250.20">
    <property type="entry name" value="MFS general substrate transporter like domains"/>
    <property type="match status" value="1"/>
</dbReference>